<reference evidence="3" key="1">
    <citation type="submission" date="2025-08" db="UniProtKB">
        <authorList>
            <consortium name="RefSeq"/>
        </authorList>
    </citation>
    <scope>IDENTIFICATION</scope>
    <source>
        <strain evidence="3">Airmid</strain>
    </source>
</reference>
<protein>
    <submittedName>
        <fullName evidence="3">Uncharacterized protein LOC113788456</fullName>
    </submittedName>
</protein>
<evidence type="ECO:0000313" key="3">
    <source>
        <dbReference type="RefSeq" id="XP_027193709.1"/>
    </source>
</evidence>
<dbReference type="Proteomes" id="UP000515146">
    <property type="component" value="Unplaced"/>
</dbReference>
<organism evidence="2 3">
    <name type="scientific">Dermatophagoides pteronyssinus</name>
    <name type="common">European house dust mite</name>
    <dbReference type="NCBI Taxonomy" id="6956"/>
    <lineage>
        <taxon>Eukaryota</taxon>
        <taxon>Metazoa</taxon>
        <taxon>Ecdysozoa</taxon>
        <taxon>Arthropoda</taxon>
        <taxon>Chelicerata</taxon>
        <taxon>Arachnida</taxon>
        <taxon>Acari</taxon>
        <taxon>Acariformes</taxon>
        <taxon>Sarcoptiformes</taxon>
        <taxon>Astigmata</taxon>
        <taxon>Psoroptidia</taxon>
        <taxon>Analgoidea</taxon>
        <taxon>Pyroglyphidae</taxon>
        <taxon>Dermatophagoidinae</taxon>
        <taxon>Dermatophagoides</taxon>
    </lineage>
</organism>
<proteinExistence type="predicted"/>
<dbReference type="InParanoid" id="A0A6P6XP98"/>
<evidence type="ECO:0000256" key="1">
    <source>
        <dbReference type="SAM" id="MobiDB-lite"/>
    </source>
</evidence>
<dbReference type="AlphaFoldDB" id="A0A6P6XP98"/>
<dbReference type="OrthoDB" id="6511169at2759"/>
<feature type="region of interest" description="Disordered" evidence="1">
    <location>
        <begin position="138"/>
        <end position="175"/>
    </location>
</feature>
<dbReference type="KEGG" id="dpte:113788456"/>
<accession>A0A6P6XP98</accession>
<dbReference type="RefSeq" id="XP_027193709.1">
    <property type="nucleotide sequence ID" value="XM_027337908.1"/>
</dbReference>
<gene>
    <name evidence="3" type="primary">LOC113788456</name>
</gene>
<keyword evidence="2" id="KW-1185">Reference proteome</keyword>
<sequence>MDFETSDDNEHEIPYRYQTMHFSKFNLNNNMAQAVLSATTAAKKMANNVVVPESNSETVQNPKPSVNYRLIHHLYVHYKSSADKIQSCQSFWSVIAHDYNLVLSTNYSATEIESFWNRMPAMDKRKIDLQHYDNCNDLNVENNQPSDVSKRKKKSKKSSTNNNDGNKKLKTSTNQVQPIKVDKSCQVDMSSIQDNSLIDLAKEAYRLKIEILKIRLEYLQQQFQRIFPLV</sequence>
<evidence type="ECO:0000313" key="2">
    <source>
        <dbReference type="Proteomes" id="UP000515146"/>
    </source>
</evidence>
<feature type="compositionally biased region" description="Polar residues" evidence="1">
    <location>
        <begin position="138"/>
        <end position="147"/>
    </location>
</feature>
<name>A0A6P6XP98_DERPT</name>